<dbReference type="GO" id="GO:0009116">
    <property type="term" value="P:nucleoside metabolic process"/>
    <property type="evidence" value="ECO:0007669"/>
    <property type="project" value="InterPro"/>
</dbReference>
<sequence>MTTTKNISDKPPPLAGDFTLPKTRDLPRNQKPWKDVNLPIDIMLLTVKECEFLSCHKLLKNSFKSYIQVLGYIYFGGIGIDEPLKVALIKCQEGANTPSGSTITVKNAVTILQPKAVFAVGYCSGLQRCTTRLGDVVVCSKLTQYASQNVQNSESTGPARVPVSRDMLQLIKDAAAGWNPPLLDPTSREIEVHCDAEYLSGPEHVCSKQRCDELTRLYPNAKAIEMEAEGVYVAAYDLKMEWVVVKGISGYANGTEGNREEWRTFASVMAASVVENMLSDSVVFQSWPHYKGPSYLGAPGPAVVWQASAGSPGMERSESNNTMDTGVKDGMPKKEELLFISKNIGVDWKLLGRCLNIEEPELVAFHKENEEYIEKAYQMLLHWKQKEGSDATYQVLHNALRHHFINRKDLADKICC</sequence>
<evidence type="ECO:0000259" key="2">
    <source>
        <dbReference type="PROSITE" id="PS50017"/>
    </source>
</evidence>
<dbReference type="SMART" id="SM00005">
    <property type="entry name" value="DEATH"/>
    <property type="match status" value="1"/>
</dbReference>
<feature type="region of interest" description="Disordered" evidence="1">
    <location>
        <begin position="308"/>
        <end position="327"/>
    </location>
</feature>
<dbReference type="EMBL" id="LSMT01000137">
    <property type="protein sequence ID" value="PFX25958.1"/>
    <property type="molecule type" value="Genomic_DNA"/>
</dbReference>
<dbReference type="GO" id="GO:0005829">
    <property type="term" value="C:cytosol"/>
    <property type="evidence" value="ECO:0007669"/>
    <property type="project" value="TreeGrafter"/>
</dbReference>
<dbReference type="GO" id="GO:0008930">
    <property type="term" value="F:methylthioadenosine nucleosidase activity"/>
    <property type="evidence" value="ECO:0007669"/>
    <property type="project" value="TreeGrafter"/>
</dbReference>
<name>A0A2B4SBJ9_STYPI</name>
<dbReference type="Gene3D" id="1.10.533.10">
    <property type="entry name" value="Death Domain, Fas"/>
    <property type="match status" value="1"/>
</dbReference>
<accession>A0A2B4SBJ9</accession>
<comment type="caution">
    <text evidence="3">The sequence shown here is derived from an EMBL/GenBank/DDBJ whole genome shotgun (WGS) entry which is preliminary data.</text>
</comment>
<dbReference type="Pfam" id="PF01048">
    <property type="entry name" value="PNP_UDP_1"/>
    <property type="match status" value="1"/>
</dbReference>
<evidence type="ECO:0000313" key="4">
    <source>
        <dbReference type="Proteomes" id="UP000225706"/>
    </source>
</evidence>
<dbReference type="Pfam" id="PF00531">
    <property type="entry name" value="Death"/>
    <property type="match status" value="1"/>
</dbReference>
<gene>
    <name evidence="3" type="ORF">AWC38_SpisGene9377</name>
</gene>
<keyword evidence="4" id="KW-1185">Reference proteome</keyword>
<reference evidence="4" key="1">
    <citation type="journal article" date="2017" name="bioRxiv">
        <title>Comparative analysis of the genomes of Stylophora pistillata and Acropora digitifera provides evidence for extensive differences between species of corals.</title>
        <authorList>
            <person name="Voolstra C.R."/>
            <person name="Li Y."/>
            <person name="Liew Y.J."/>
            <person name="Baumgarten S."/>
            <person name="Zoccola D."/>
            <person name="Flot J.-F."/>
            <person name="Tambutte S."/>
            <person name="Allemand D."/>
            <person name="Aranda M."/>
        </authorList>
    </citation>
    <scope>NUCLEOTIDE SEQUENCE [LARGE SCALE GENOMIC DNA]</scope>
</reference>
<dbReference type="GO" id="GO:0008782">
    <property type="term" value="F:adenosylhomocysteine nucleosidase activity"/>
    <property type="evidence" value="ECO:0007669"/>
    <property type="project" value="TreeGrafter"/>
</dbReference>
<dbReference type="GO" id="GO:0019284">
    <property type="term" value="P:L-methionine salvage from S-adenosylmethionine"/>
    <property type="evidence" value="ECO:0007669"/>
    <property type="project" value="TreeGrafter"/>
</dbReference>
<dbReference type="InterPro" id="IPR000845">
    <property type="entry name" value="Nucleoside_phosphorylase_d"/>
</dbReference>
<dbReference type="Gene3D" id="3.40.50.1580">
    <property type="entry name" value="Nucleoside phosphorylase domain"/>
    <property type="match status" value="1"/>
</dbReference>
<evidence type="ECO:0000313" key="3">
    <source>
        <dbReference type="EMBL" id="PFX25958.1"/>
    </source>
</evidence>
<dbReference type="PROSITE" id="PS50017">
    <property type="entry name" value="DEATH_DOMAIN"/>
    <property type="match status" value="1"/>
</dbReference>
<dbReference type="GO" id="GO:0007165">
    <property type="term" value="P:signal transduction"/>
    <property type="evidence" value="ECO:0007669"/>
    <property type="project" value="InterPro"/>
</dbReference>
<dbReference type="InterPro" id="IPR011029">
    <property type="entry name" value="DEATH-like_dom_sf"/>
</dbReference>
<organism evidence="3 4">
    <name type="scientific">Stylophora pistillata</name>
    <name type="common">Smooth cauliflower coral</name>
    <dbReference type="NCBI Taxonomy" id="50429"/>
    <lineage>
        <taxon>Eukaryota</taxon>
        <taxon>Metazoa</taxon>
        <taxon>Cnidaria</taxon>
        <taxon>Anthozoa</taxon>
        <taxon>Hexacorallia</taxon>
        <taxon>Scleractinia</taxon>
        <taxon>Astrocoeniina</taxon>
        <taxon>Pocilloporidae</taxon>
        <taxon>Stylophora</taxon>
    </lineage>
</organism>
<dbReference type="OrthoDB" id="5977650at2759"/>
<dbReference type="AlphaFoldDB" id="A0A2B4SBJ9"/>
<dbReference type="InterPro" id="IPR000488">
    <property type="entry name" value="Death_dom"/>
</dbReference>
<proteinExistence type="predicted"/>
<protein>
    <recommendedName>
        <fullName evidence="2">Death domain-containing protein</fullName>
    </recommendedName>
</protein>
<dbReference type="SUPFAM" id="SSF47986">
    <property type="entry name" value="DEATH domain"/>
    <property type="match status" value="1"/>
</dbReference>
<dbReference type="InterPro" id="IPR035994">
    <property type="entry name" value="Nucleoside_phosphorylase_sf"/>
</dbReference>
<dbReference type="SUPFAM" id="SSF53167">
    <property type="entry name" value="Purine and uridine phosphorylases"/>
    <property type="match status" value="1"/>
</dbReference>
<feature type="domain" description="Death" evidence="2">
    <location>
        <begin position="333"/>
        <end position="401"/>
    </location>
</feature>
<dbReference type="PANTHER" id="PTHR46832:SF1">
    <property type="entry name" value="5'-METHYLTHIOADENOSINE_S-ADENOSYLHOMOCYSTEINE NUCLEOSIDASE"/>
    <property type="match status" value="1"/>
</dbReference>
<feature type="region of interest" description="Disordered" evidence="1">
    <location>
        <begin position="1"/>
        <end position="26"/>
    </location>
</feature>
<dbReference type="PANTHER" id="PTHR46832">
    <property type="entry name" value="5'-METHYLTHIOADENOSINE/S-ADENOSYLHOMOCYSTEINE NUCLEOSIDASE"/>
    <property type="match status" value="1"/>
</dbReference>
<dbReference type="CDD" id="cd01670">
    <property type="entry name" value="Death"/>
    <property type="match status" value="1"/>
</dbReference>
<dbReference type="STRING" id="50429.A0A2B4SBJ9"/>
<dbReference type="Proteomes" id="UP000225706">
    <property type="component" value="Unassembled WGS sequence"/>
</dbReference>
<evidence type="ECO:0000256" key="1">
    <source>
        <dbReference type="SAM" id="MobiDB-lite"/>
    </source>
</evidence>